<dbReference type="SUPFAM" id="SSF56214">
    <property type="entry name" value="4'-phosphopantetheinyl transferase"/>
    <property type="match status" value="1"/>
</dbReference>
<reference evidence="4 5" key="1">
    <citation type="submission" date="2017-06" db="EMBL/GenBank/DDBJ databases">
        <authorList>
            <person name="Kim H.J."/>
            <person name="Triplett B.A."/>
        </authorList>
    </citation>
    <scope>NUCLEOTIDE SEQUENCE [LARGE SCALE GENOMIC DNA]</scope>
    <source>
        <strain evidence="4 5">U15</strain>
    </source>
</reference>
<evidence type="ECO:0000313" key="5">
    <source>
        <dbReference type="Proteomes" id="UP000198284"/>
    </source>
</evidence>
<name>A0A239I202_9BURK</name>
<dbReference type="AlphaFoldDB" id="A0A239I202"/>
<dbReference type="OrthoDB" id="8778929at2"/>
<dbReference type="EMBL" id="FZOT01000008">
    <property type="protein sequence ID" value="SNS87886.1"/>
    <property type="molecule type" value="Genomic_DNA"/>
</dbReference>
<evidence type="ECO:0000256" key="2">
    <source>
        <dbReference type="ARBA" id="ARBA00022679"/>
    </source>
</evidence>
<organism evidence="4 5">
    <name type="scientific">Noviherbaspirillum humi</name>
    <dbReference type="NCBI Taxonomy" id="1688639"/>
    <lineage>
        <taxon>Bacteria</taxon>
        <taxon>Pseudomonadati</taxon>
        <taxon>Pseudomonadota</taxon>
        <taxon>Betaproteobacteria</taxon>
        <taxon>Burkholderiales</taxon>
        <taxon>Oxalobacteraceae</taxon>
        <taxon>Noviherbaspirillum</taxon>
    </lineage>
</organism>
<evidence type="ECO:0000313" key="4">
    <source>
        <dbReference type="EMBL" id="SNS87886.1"/>
    </source>
</evidence>
<evidence type="ECO:0000259" key="3">
    <source>
        <dbReference type="Pfam" id="PF01648"/>
    </source>
</evidence>
<protein>
    <submittedName>
        <fullName evidence="4">4'-phosphopantetheinyl transferase</fullName>
    </submittedName>
</protein>
<dbReference type="GO" id="GO:0008897">
    <property type="term" value="F:holo-[acyl-carrier-protein] synthase activity"/>
    <property type="evidence" value="ECO:0007669"/>
    <property type="project" value="InterPro"/>
</dbReference>
<dbReference type="RefSeq" id="WP_089399862.1">
    <property type="nucleotide sequence ID" value="NZ_FZOT01000008.1"/>
</dbReference>
<evidence type="ECO:0000256" key="1">
    <source>
        <dbReference type="ARBA" id="ARBA00010990"/>
    </source>
</evidence>
<dbReference type="Pfam" id="PF01648">
    <property type="entry name" value="ACPS"/>
    <property type="match status" value="1"/>
</dbReference>
<dbReference type="GO" id="GO:0005829">
    <property type="term" value="C:cytosol"/>
    <property type="evidence" value="ECO:0007669"/>
    <property type="project" value="TreeGrafter"/>
</dbReference>
<feature type="domain" description="4'-phosphopantetheinyl transferase" evidence="3">
    <location>
        <begin position="105"/>
        <end position="171"/>
    </location>
</feature>
<dbReference type="GO" id="GO:0000287">
    <property type="term" value="F:magnesium ion binding"/>
    <property type="evidence" value="ECO:0007669"/>
    <property type="project" value="InterPro"/>
</dbReference>
<proteinExistence type="inferred from homology"/>
<dbReference type="InterPro" id="IPR037143">
    <property type="entry name" value="4-PPantetheinyl_Trfase_dom_sf"/>
</dbReference>
<dbReference type="GO" id="GO:0019878">
    <property type="term" value="P:lysine biosynthetic process via aminoadipic acid"/>
    <property type="evidence" value="ECO:0007669"/>
    <property type="project" value="TreeGrafter"/>
</dbReference>
<dbReference type="PANTHER" id="PTHR12215">
    <property type="entry name" value="PHOSPHOPANTETHEINE TRANSFERASE"/>
    <property type="match status" value="1"/>
</dbReference>
<gene>
    <name evidence="4" type="ORF">SAMN06265795_10889</name>
</gene>
<keyword evidence="5" id="KW-1185">Reference proteome</keyword>
<sequence length="209" mass="22406">MAESLPVHSWPAARERIAGLPAFGEAPLVISVATPDTQQRDQARTLIRAAVSDALGLLFDLPAASIRLDAVPGRPLRADAGGRMLSVSISHEAGLSVAALSPVGQVGIDIMRLPEDFSWEPVARDYLDPDAFHRIAHAPPPERMHAFAVEWTRLEAGLKCVGTGLAERSPALQARLAQCAMRRLDLPSGYAGMLAYMPESLNRFAAKPA</sequence>
<dbReference type="InterPro" id="IPR050559">
    <property type="entry name" value="P-Pant_transferase_sf"/>
</dbReference>
<keyword evidence="2 4" id="KW-0808">Transferase</keyword>
<comment type="similarity">
    <text evidence="1">Belongs to the P-Pant transferase superfamily. Gsp/Sfp/HetI/AcpT family.</text>
</comment>
<dbReference type="InterPro" id="IPR008278">
    <property type="entry name" value="4-PPantetheinyl_Trfase_dom"/>
</dbReference>
<accession>A0A239I202</accession>
<dbReference type="Proteomes" id="UP000198284">
    <property type="component" value="Unassembled WGS sequence"/>
</dbReference>
<dbReference type="Gene3D" id="3.90.470.20">
    <property type="entry name" value="4'-phosphopantetheinyl transferase domain"/>
    <property type="match status" value="2"/>
</dbReference>
<dbReference type="PANTHER" id="PTHR12215:SF10">
    <property type="entry name" value="L-AMINOADIPATE-SEMIALDEHYDE DEHYDROGENASE-PHOSPHOPANTETHEINYL TRANSFERASE"/>
    <property type="match status" value="1"/>
</dbReference>